<evidence type="ECO:0000313" key="2">
    <source>
        <dbReference type="EMBL" id="MBW0490647.1"/>
    </source>
</evidence>
<keyword evidence="3" id="KW-1185">Reference proteome</keyword>
<sequence>MFGPAASQHRDNDTMSHHPSFVSLLSRPGFGSLNGNEDQHSSSSYVLNRNEDQPSSASLATSPHQLIYENKHHMYDTKLLASSQNNSHTQERHTLISTSSPKSGHNHSKRIQHMNKQIAEDQANLCPKKRLSCSKGMVSTNRNPGFVQSDFKNICTYLEDKEHYHDLFEDSKKTTWGKKKHTRAQAFKRFAQYLNDNHVLGTLNLNGQNLQQQWRTYKCIFVDTTWFLNSTGAGTTDGSYSTIKEEIEDRCPCYKWMMGIFWDKQNVVCHNFFNSLSKSKEDNGDSDESHQDPIGLDTSMESNSNTSDSESWSHRQSVEDLHNKVGDMPMKSPSKEIDESAPLREDDGNGEDISDRESTPRFEEIDNQKSGGISLTQDGPPQKKVWKKKTAGPRCNLPEKFVSNKPQLVISALEHRLDLQENKWLEHMKSQMLYQHAQDEKTGELKLLEIRENKAMKEMELSYQRDIQVENNKYRYAQEELAAELHWAQLQFQQEELDLKKVVAKQNNRQME</sequence>
<feature type="compositionally biased region" description="Basic and acidic residues" evidence="1">
    <location>
        <begin position="311"/>
        <end position="325"/>
    </location>
</feature>
<name>A0A9Q3H4D3_9BASI</name>
<dbReference type="PANTHER" id="PTHR33246:SF51">
    <property type="entry name" value="MYB_SANT-LIKE DOMAIN-CONTAINING PROTEIN"/>
    <property type="match status" value="1"/>
</dbReference>
<dbReference type="OrthoDB" id="126000at2759"/>
<dbReference type="AlphaFoldDB" id="A0A9Q3H4D3"/>
<feature type="region of interest" description="Disordered" evidence="1">
    <location>
        <begin position="1"/>
        <end position="20"/>
    </location>
</feature>
<proteinExistence type="predicted"/>
<dbReference type="EMBL" id="AVOT02010692">
    <property type="protein sequence ID" value="MBW0490647.1"/>
    <property type="molecule type" value="Genomic_DNA"/>
</dbReference>
<accession>A0A9Q3H4D3</accession>
<dbReference type="Proteomes" id="UP000765509">
    <property type="component" value="Unassembled WGS sequence"/>
</dbReference>
<evidence type="ECO:0000256" key="1">
    <source>
        <dbReference type="SAM" id="MobiDB-lite"/>
    </source>
</evidence>
<protein>
    <submittedName>
        <fullName evidence="2">Uncharacterized protein</fullName>
    </submittedName>
</protein>
<feature type="compositionally biased region" description="Polar residues" evidence="1">
    <location>
        <begin position="33"/>
        <end position="59"/>
    </location>
</feature>
<feature type="compositionally biased region" description="Low complexity" evidence="1">
    <location>
        <begin position="297"/>
        <end position="310"/>
    </location>
</feature>
<gene>
    <name evidence="2" type="ORF">O181_030362</name>
</gene>
<feature type="compositionally biased region" description="Polar residues" evidence="1">
    <location>
        <begin position="368"/>
        <end position="379"/>
    </location>
</feature>
<feature type="region of interest" description="Disordered" evidence="1">
    <location>
        <begin position="29"/>
        <end position="59"/>
    </location>
</feature>
<comment type="caution">
    <text evidence="2">The sequence shown here is derived from an EMBL/GenBank/DDBJ whole genome shotgun (WGS) entry which is preliminary data.</text>
</comment>
<feature type="compositionally biased region" description="Basic and acidic residues" evidence="1">
    <location>
        <begin position="333"/>
        <end position="367"/>
    </location>
</feature>
<organism evidence="2 3">
    <name type="scientific">Austropuccinia psidii MF-1</name>
    <dbReference type="NCBI Taxonomy" id="1389203"/>
    <lineage>
        <taxon>Eukaryota</taxon>
        <taxon>Fungi</taxon>
        <taxon>Dikarya</taxon>
        <taxon>Basidiomycota</taxon>
        <taxon>Pucciniomycotina</taxon>
        <taxon>Pucciniomycetes</taxon>
        <taxon>Pucciniales</taxon>
        <taxon>Sphaerophragmiaceae</taxon>
        <taxon>Austropuccinia</taxon>
    </lineage>
</organism>
<evidence type="ECO:0000313" key="3">
    <source>
        <dbReference type="Proteomes" id="UP000765509"/>
    </source>
</evidence>
<feature type="compositionally biased region" description="Basic and acidic residues" evidence="1">
    <location>
        <begin position="278"/>
        <end position="291"/>
    </location>
</feature>
<feature type="region of interest" description="Disordered" evidence="1">
    <location>
        <begin position="278"/>
        <end position="391"/>
    </location>
</feature>
<reference evidence="2" key="1">
    <citation type="submission" date="2021-03" db="EMBL/GenBank/DDBJ databases">
        <title>Draft genome sequence of rust myrtle Austropuccinia psidii MF-1, a brazilian biotype.</title>
        <authorList>
            <person name="Quecine M.C."/>
            <person name="Pachon D.M.R."/>
            <person name="Bonatelli M.L."/>
            <person name="Correr F.H."/>
            <person name="Franceschini L.M."/>
            <person name="Leite T.F."/>
            <person name="Margarido G.R.A."/>
            <person name="Almeida C.A."/>
            <person name="Ferrarezi J.A."/>
            <person name="Labate C.A."/>
        </authorList>
    </citation>
    <scope>NUCLEOTIDE SEQUENCE</scope>
    <source>
        <strain evidence="2">MF-1</strain>
    </source>
</reference>
<dbReference type="PANTHER" id="PTHR33246">
    <property type="entry name" value="CCHC-TYPE DOMAIN-CONTAINING PROTEIN"/>
    <property type="match status" value="1"/>
</dbReference>